<feature type="region of interest" description="Disordered" evidence="1">
    <location>
        <begin position="299"/>
        <end position="318"/>
    </location>
</feature>
<dbReference type="AlphaFoldDB" id="A0A7J0F2J6"/>
<organism evidence="2 3">
    <name type="scientific">Actinidia rufa</name>
    <dbReference type="NCBI Taxonomy" id="165716"/>
    <lineage>
        <taxon>Eukaryota</taxon>
        <taxon>Viridiplantae</taxon>
        <taxon>Streptophyta</taxon>
        <taxon>Embryophyta</taxon>
        <taxon>Tracheophyta</taxon>
        <taxon>Spermatophyta</taxon>
        <taxon>Magnoliopsida</taxon>
        <taxon>eudicotyledons</taxon>
        <taxon>Gunneridae</taxon>
        <taxon>Pentapetalae</taxon>
        <taxon>asterids</taxon>
        <taxon>Ericales</taxon>
        <taxon>Actinidiaceae</taxon>
        <taxon>Actinidia</taxon>
    </lineage>
</organism>
<keyword evidence="3" id="KW-1185">Reference proteome</keyword>
<dbReference type="EMBL" id="BJWL01000008">
    <property type="protein sequence ID" value="GFY92890.1"/>
    <property type="molecule type" value="Genomic_DNA"/>
</dbReference>
<evidence type="ECO:0000313" key="2">
    <source>
        <dbReference type="EMBL" id="GFY92890.1"/>
    </source>
</evidence>
<proteinExistence type="predicted"/>
<reference evidence="2 3" key="1">
    <citation type="submission" date="2019-07" db="EMBL/GenBank/DDBJ databases">
        <title>De Novo Assembly of kiwifruit Actinidia rufa.</title>
        <authorList>
            <person name="Sugita-Konishi S."/>
            <person name="Sato K."/>
            <person name="Mori E."/>
            <person name="Abe Y."/>
            <person name="Kisaki G."/>
            <person name="Hamano K."/>
            <person name="Suezawa K."/>
            <person name="Otani M."/>
            <person name="Fukuda T."/>
            <person name="Manabe T."/>
            <person name="Gomi K."/>
            <person name="Tabuchi M."/>
            <person name="Akimitsu K."/>
            <person name="Kataoka I."/>
        </authorList>
    </citation>
    <scope>NUCLEOTIDE SEQUENCE [LARGE SCALE GENOMIC DNA]</scope>
    <source>
        <strain evidence="3">cv. Fuchu</strain>
    </source>
</reference>
<evidence type="ECO:0000313" key="3">
    <source>
        <dbReference type="Proteomes" id="UP000585474"/>
    </source>
</evidence>
<dbReference type="Proteomes" id="UP000585474">
    <property type="component" value="Unassembled WGS sequence"/>
</dbReference>
<protein>
    <submittedName>
        <fullName evidence="2">Uncharacterized protein</fullName>
    </submittedName>
</protein>
<evidence type="ECO:0000256" key="1">
    <source>
        <dbReference type="SAM" id="MobiDB-lite"/>
    </source>
</evidence>
<name>A0A7J0F2J6_9ERIC</name>
<accession>A0A7J0F2J6</accession>
<gene>
    <name evidence="2" type="ORF">Acr_08g0012860</name>
</gene>
<comment type="caution">
    <text evidence="2">The sequence shown here is derived from an EMBL/GenBank/DDBJ whole genome shotgun (WGS) entry which is preliminary data.</text>
</comment>
<sequence>MRLITSNLDKDLFLDEFRPGDNGLWSFPRHNGSLPNSSKSVLTIARRLFEPPTTSPPTNYWSISRGGCGSTGADPGLPRGSVPGKCKGKEPFVDMPKRPRREMTLVGALKLWKLEFYACDLGRHVTEADSAQDIDTSLALAWAVMLLSDSIALAKESWDAMRNLLVCSMFRAFKGQWQPHTEWQSRFGPRRASLGCQLCDYDPSSREDYYCRVYSRRALGSSMWPCVRAARAAFALDFPKPLVPYSPLIFSSFDEEEFLNRPNEDEGALELVSDPVVALGIETTNPIEEVGRTIAEAFEERPAEESGVGGVEDVDPPS</sequence>